<comment type="caution">
    <text evidence="4">The sequence shown here is derived from an EMBL/GenBank/DDBJ whole genome shotgun (WGS) entry which is preliminary data.</text>
</comment>
<dbReference type="Gene3D" id="2.40.110.10">
    <property type="entry name" value="Butyryl-CoA Dehydrogenase, subunit A, domain 2"/>
    <property type="match status" value="1"/>
</dbReference>
<feature type="domain" description="Acyl-CoA dehydrogenase/oxidase N-terminal" evidence="2">
    <location>
        <begin position="22"/>
        <end position="109"/>
    </location>
</feature>
<evidence type="ECO:0000313" key="4">
    <source>
        <dbReference type="EMBL" id="NKZ10815.1"/>
    </source>
</evidence>
<organism evidence="4 5">
    <name type="scientific">Mycolicibacterium septicum DSM 44393</name>
    <dbReference type="NCBI Taxonomy" id="1341646"/>
    <lineage>
        <taxon>Bacteria</taxon>
        <taxon>Bacillati</taxon>
        <taxon>Actinomycetota</taxon>
        <taxon>Actinomycetes</taxon>
        <taxon>Mycobacteriales</taxon>
        <taxon>Mycobacteriaceae</taxon>
        <taxon>Mycolicibacterium</taxon>
    </lineage>
</organism>
<dbReference type="Proteomes" id="UP000518188">
    <property type="component" value="Unassembled WGS sequence"/>
</dbReference>
<dbReference type="GO" id="GO:0050660">
    <property type="term" value="F:flavin adenine dinucleotide binding"/>
    <property type="evidence" value="ECO:0007669"/>
    <property type="project" value="InterPro"/>
</dbReference>
<evidence type="ECO:0000259" key="3">
    <source>
        <dbReference type="Pfam" id="PF08028"/>
    </source>
</evidence>
<dbReference type="InterPro" id="IPR036250">
    <property type="entry name" value="AcylCo_DH-like_C"/>
</dbReference>
<accession>A0A7X6ML75</accession>
<protein>
    <recommendedName>
        <fullName evidence="6">Acyl-CoA dehydrogenase</fullName>
    </recommendedName>
</protein>
<dbReference type="AlphaFoldDB" id="A0A7X6ML75"/>
<dbReference type="PIRSF" id="PIRSF016578">
    <property type="entry name" value="HsaA"/>
    <property type="match status" value="1"/>
</dbReference>
<dbReference type="GO" id="GO:0006552">
    <property type="term" value="P:L-leucine catabolic process"/>
    <property type="evidence" value="ECO:0007669"/>
    <property type="project" value="TreeGrafter"/>
</dbReference>
<evidence type="ECO:0008006" key="6">
    <source>
        <dbReference type="Google" id="ProtNLM"/>
    </source>
</evidence>
<dbReference type="InterPro" id="IPR013107">
    <property type="entry name" value="Acyl-CoA_DH_C"/>
</dbReference>
<sequence>MSRYDGTIGSFRNLFAEISKGTIERENERVLPRKQFRQLLDEGFGAMRVPEELGGLGYSGREFMATLIELAEADSHIAHAFRGHFAFLEERLSSSSDSVRERWAERVVTDKHMIGSAWSERHGGPNRLGRTSVVETPGGELLLNGTKHFSTGTIFSDWIDVSARFGDRERSVAVGRYTDGVEILDDWDGFGQALTGTGTTIFTNVAISPENIGPFTDVTDTPWFQGAMFQLTLLAVLVGIARRAHTSQIHHVQTSTTPPFGSSLLLVRAQDPLLVSEVGDISGQVFAAEAAALIAAESLDAAFAERLSDPQHSTRALETNVATYRAQIAIVPAVTRITDQIFESVGGSATSRTHGLDRYWRNARIIASHNSIRHRAHNIGDYYVSGGLHN</sequence>
<dbReference type="PANTHER" id="PTHR43884">
    <property type="entry name" value="ACYL-COA DEHYDROGENASE"/>
    <property type="match status" value="1"/>
</dbReference>
<dbReference type="Gene3D" id="1.10.540.10">
    <property type="entry name" value="Acyl-CoA dehydrogenase/oxidase, N-terminal domain"/>
    <property type="match status" value="1"/>
</dbReference>
<dbReference type="InterPro" id="IPR013786">
    <property type="entry name" value="AcylCoA_DH/ox_N"/>
</dbReference>
<feature type="domain" description="Acyl-CoA dehydrogenase C-terminal" evidence="3">
    <location>
        <begin position="233"/>
        <end position="372"/>
    </location>
</feature>
<dbReference type="Gene3D" id="1.20.140.10">
    <property type="entry name" value="Butyryl-CoA Dehydrogenase, subunit A, domain 3"/>
    <property type="match status" value="1"/>
</dbReference>
<evidence type="ECO:0000256" key="1">
    <source>
        <dbReference type="ARBA" id="ARBA00023002"/>
    </source>
</evidence>
<dbReference type="EMBL" id="JAAXPJ010000002">
    <property type="protein sequence ID" value="NKZ10815.1"/>
    <property type="molecule type" value="Genomic_DNA"/>
</dbReference>
<dbReference type="InterPro" id="IPR009100">
    <property type="entry name" value="AcylCoA_DH/oxidase_NM_dom_sf"/>
</dbReference>
<reference evidence="4 5" key="1">
    <citation type="submission" date="2020-04" db="EMBL/GenBank/DDBJ databases">
        <title>MicrobeNet Type strains.</title>
        <authorList>
            <person name="Nicholson A.C."/>
        </authorList>
    </citation>
    <scope>NUCLEOTIDE SEQUENCE [LARGE SCALE GENOMIC DNA]</scope>
    <source>
        <strain evidence="4 5">ATCC 700731</strain>
    </source>
</reference>
<proteinExistence type="predicted"/>
<evidence type="ECO:0000259" key="2">
    <source>
        <dbReference type="Pfam" id="PF02771"/>
    </source>
</evidence>
<dbReference type="PANTHER" id="PTHR43884:SF12">
    <property type="entry name" value="ISOVALERYL-COA DEHYDROGENASE, MITOCHONDRIAL-RELATED"/>
    <property type="match status" value="1"/>
</dbReference>
<dbReference type="InterPro" id="IPR046373">
    <property type="entry name" value="Acyl-CoA_Oxase/DH_mid-dom_sf"/>
</dbReference>
<evidence type="ECO:0000313" key="5">
    <source>
        <dbReference type="Proteomes" id="UP000518188"/>
    </source>
</evidence>
<dbReference type="Pfam" id="PF02771">
    <property type="entry name" value="Acyl-CoA_dh_N"/>
    <property type="match status" value="1"/>
</dbReference>
<dbReference type="Pfam" id="PF08028">
    <property type="entry name" value="Acyl-CoA_dh_2"/>
    <property type="match status" value="1"/>
</dbReference>
<dbReference type="RefSeq" id="WP_162563080.1">
    <property type="nucleotide sequence ID" value="NZ_HG322951.1"/>
</dbReference>
<name>A0A7X6ML75_9MYCO</name>
<dbReference type="SUPFAM" id="SSF56645">
    <property type="entry name" value="Acyl-CoA dehydrogenase NM domain-like"/>
    <property type="match status" value="1"/>
</dbReference>
<dbReference type="InterPro" id="IPR037069">
    <property type="entry name" value="AcylCoA_DH/ox_N_sf"/>
</dbReference>
<gene>
    <name evidence="4" type="ORF">HGA11_07470</name>
</gene>
<keyword evidence="1" id="KW-0560">Oxidoreductase</keyword>
<dbReference type="GO" id="GO:0008470">
    <property type="term" value="F:3-methylbutanoyl-CoA dehydrogenase activity"/>
    <property type="evidence" value="ECO:0007669"/>
    <property type="project" value="TreeGrafter"/>
</dbReference>
<dbReference type="SUPFAM" id="SSF47203">
    <property type="entry name" value="Acyl-CoA dehydrogenase C-terminal domain-like"/>
    <property type="match status" value="1"/>
</dbReference>